<proteinExistence type="predicted"/>
<dbReference type="EMBL" id="JAJHVV010000001">
    <property type="protein sequence ID" value="MCK6261862.1"/>
    <property type="molecule type" value="Genomic_DNA"/>
</dbReference>
<feature type="transmembrane region" description="Helical" evidence="5">
    <location>
        <begin position="79"/>
        <end position="105"/>
    </location>
</feature>
<evidence type="ECO:0000256" key="5">
    <source>
        <dbReference type="SAM" id="Phobius"/>
    </source>
</evidence>
<evidence type="ECO:0000256" key="2">
    <source>
        <dbReference type="ARBA" id="ARBA00012438"/>
    </source>
</evidence>
<evidence type="ECO:0000256" key="4">
    <source>
        <dbReference type="PROSITE-ProRule" id="PRU00169"/>
    </source>
</evidence>
<feature type="transmembrane region" description="Helical" evidence="5">
    <location>
        <begin position="283"/>
        <end position="301"/>
    </location>
</feature>
<dbReference type="InterPro" id="IPR001789">
    <property type="entry name" value="Sig_transdc_resp-reg_receiver"/>
</dbReference>
<feature type="transmembrane region" description="Helical" evidence="5">
    <location>
        <begin position="192"/>
        <end position="217"/>
    </location>
</feature>
<protein>
    <recommendedName>
        <fullName evidence="2">histidine kinase</fullName>
        <ecNumber evidence="2">2.7.13.3</ecNumber>
    </recommendedName>
</protein>
<feature type="transmembrane region" description="Helical" evidence="5">
    <location>
        <begin position="14"/>
        <end position="35"/>
    </location>
</feature>
<dbReference type="Pfam" id="PF00072">
    <property type="entry name" value="Response_reg"/>
    <property type="match status" value="1"/>
</dbReference>
<comment type="catalytic activity">
    <reaction evidence="1">
        <text>ATP + protein L-histidine = ADP + protein N-phospho-L-histidine.</text>
        <dbReference type="EC" id="2.7.13.3"/>
    </reaction>
</comment>
<dbReference type="Gene3D" id="3.40.50.2300">
    <property type="match status" value="1"/>
</dbReference>
<evidence type="ECO:0000256" key="1">
    <source>
        <dbReference type="ARBA" id="ARBA00000085"/>
    </source>
</evidence>
<dbReference type="Gene3D" id="3.30.565.10">
    <property type="entry name" value="Histidine kinase-like ATPase, C-terminal domain"/>
    <property type="match status" value="1"/>
</dbReference>
<name>A0A9X2BI00_9VIBR</name>
<dbReference type="SUPFAM" id="SSF52172">
    <property type="entry name" value="CheY-like"/>
    <property type="match status" value="1"/>
</dbReference>
<dbReference type="Pfam" id="PF02518">
    <property type="entry name" value="HATPase_c"/>
    <property type="match status" value="1"/>
</dbReference>
<dbReference type="InterPro" id="IPR036890">
    <property type="entry name" value="HATPase_C_sf"/>
</dbReference>
<feature type="transmembrane region" description="Helical" evidence="5">
    <location>
        <begin position="47"/>
        <end position="67"/>
    </location>
</feature>
<accession>A0A9X2BI00</accession>
<dbReference type="InterPro" id="IPR005467">
    <property type="entry name" value="His_kinase_dom"/>
</dbReference>
<dbReference type="AlphaFoldDB" id="A0A9X2BI00"/>
<dbReference type="GO" id="GO:0000155">
    <property type="term" value="F:phosphorelay sensor kinase activity"/>
    <property type="evidence" value="ECO:0007669"/>
    <property type="project" value="TreeGrafter"/>
</dbReference>
<dbReference type="CDD" id="cd17546">
    <property type="entry name" value="REC_hyHK_CKI1_RcsC-like"/>
    <property type="match status" value="1"/>
</dbReference>
<feature type="domain" description="Response regulatory" evidence="7">
    <location>
        <begin position="715"/>
        <end position="830"/>
    </location>
</feature>
<keyword evidence="5" id="KW-0812">Transmembrane</keyword>
<feature type="modified residue" description="4-aspartylphosphate" evidence="4">
    <location>
        <position position="766"/>
    </location>
</feature>
<keyword evidence="9" id="KW-1185">Reference proteome</keyword>
<dbReference type="SUPFAM" id="SSF55874">
    <property type="entry name" value="ATPase domain of HSP90 chaperone/DNA topoisomerase II/histidine kinase"/>
    <property type="match status" value="1"/>
</dbReference>
<keyword evidence="5" id="KW-0472">Membrane</keyword>
<feature type="domain" description="Histidine kinase" evidence="6">
    <location>
        <begin position="469"/>
        <end position="684"/>
    </location>
</feature>
<keyword evidence="3 4" id="KW-0597">Phosphoprotein</keyword>
<evidence type="ECO:0000256" key="3">
    <source>
        <dbReference type="ARBA" id="ARBA00022553"/>
    </source>
</evidence>
<keyword evidence="8" id="KW-0808">Transferase</keyword>
<comment type="caution">
    <text evidence="8">The sequence shown here is derived from an EMBL/GenBank/DDBJ whole genome shotgun (WGS) entry which is preliminary data.</text>
</comment>
<feature type="transmembrane region" description="Helical" evidence="5">
    <location>
        <begin position="251"/>
        <end position="271"/>
    </location>
</feature>
<dbReference type="RefSeq" id="WP_248006981.1">
    <property type="nucleotide sequence ID" value="NZ_JAJHVV010000001.1"/>
</dbReference>
<organism evidence="8 9">
    <name type="scientific">Vibrio amylolyticus</name>
    <dbReference type="NCBI Taxonomy" id="2847292"/>
    <lineage>
        <taxon>Bacteria</taxon>
        <taxon>Pseudomonadati</taxon>
        <taxon>Pseudomonadota</taxon>
        <taxon>Gammaproteobacteria</taxon>
        <taxon>Vibrionales</taxon>
        <taxon>Vibrionaceae</taxon>
        <taxon>Vibrio</taxon>
    </lineage>
</organism>
<sequence length="840" mass="95084">MFDLLTSPIIYSKAVVLIGTALLMLFWLSYFIISSHKKAGTNQFKTFRFYILYSIGLFFWIVSNAYFHTELLVIFSNKVAIFMAVFANISGFLAFTFAFLFTCQLRSEISKASIPRVYYVIVGLCVIYALTINIIPDLTIVDVHVEGVSNFIIVFGEHTQGFFIILMSLVALTLINLLHIRRSANRLGQARITYMILGIAIFMISTAVIQLGFTYLLNDFSLTWLPPALSISEMLMVGYALLTQRFFSGRYILFFSLTLFLTSSVYTLLYLGLSQLLTPSQVAINAIIWCMFIGVTWRYVFNKIKCYVSLVVYQSTQTPLDDINSLVSEFQSSPSVAMAKLSKLLDVPHSKIQLIQTSDEDEVYTKQIHQYGNALIFDEIKDQMDRSTTEHSSELEKLYAKMNNTDIAMMLPLFGDSQDVTHFLVSPHKNSGRLFSQEEILALQRMLKKTQGYINMECKVRQSQALANTIAHEMRNPLAQVLIHFEKLRSQIDSNSGVHTLEKEIECGKSAVERGKQLIDIILREVNTASLDDEPSSSYSVKQLLNASIEQYGFESKAHKQRVQLSISSDFYVKVNETLFNFVIFNLLRNAIHYFDSYPDSQIEISVMQKDTQNHVIVRDTGPGIPEKIQTHIFNDFFSHNKSGGSGLGLGYCQRVMNSFGGTIQCQSSLGEFTEFQLLFPAIAMANTKDKPIENKQDYRNIVTSFDTQPFSHKHILVVDDKEVQRALVTLYLEQLDLGLNIIQANNGKTAIDIFKSNPIDLVIMDVQMPVMNGFDASIELKKISPTTPIIALSGESGEKELSMITQLMDDYLCKPAGQEALEEKVLKWLNKSQESQLVH</sequence>
<evidence type="ECO:0000313" key="8">
    <source>
        <dbReference type="EMBL" id="MCK6261862.1"/>
    </source>
</evidence>
<dbReference type="EC" id="2.7.13.3" evidence="2"/>
<dbReference type="PROSITE" id="PS50109">
    <property type="entry name" value="HIS_KIN"/>
    <property type="match status" value="1"/>
</dbReference>
<dbReference type="SMART" id="SM00387">
    <property type="entry name" value="HATPase_c"/>
    <property type="match status" value="1"/>
</dbReference>
<feature type="transmembrane region" description="Helical" evidence="5">
    <location>
        <begin position="161"/>
        <end position="180"/>
    </location>
</feature>
<reference evidence="8" key="1">
    <citation type="submission" date="2021-11" db="EMBL/GenBank/DDBJ databases">
        <title>Vibrio ZSDE26 sp. nov. and Vibrio ZSDZ34 sp. nov., isolated from coastal seawater in Qingdao.</title>
        <authorList>
            <person name="Zhang P."/>
        </authorList>
    </citation>
    <scope>NUCLEOTIDE SEQUENCE</scope>
    <source>
        <strain evidence="8">ZSDE26</strain>
    </source>
</reference>
<keyword evidence="5" id="KW-1133">Transmembrane helix</keyword>
<feature type="transmembrane region" description="Helical" evidence="5">
    <location>
        <begin position="117"/>
        <end position="141"/>
    </location>
</feature>
<dbReference type="PRINTS" id="PR00344">
    <property type="entry name" value="BCTRLSENSOR"/>
</dbReference>
<dbReference type="Proteomes" id="UP001139559">
    <property type="component" value="Unassembled WGS sequence"/>
</dbReference>
<dbReference type="CDD" id="cd00075">
    <property type="entry name" value="HATPase"/>
    <property type="match status" value="1"/>
</dbReference>
<keyword evidence="8" id="KW-0418">Kinase</keyword>
<dbReference type="PANTHER" id="PTHR43547:SF2">
    <property type="entry name" value="HYBRID SIGNAL TRANSDUCTION HISTIDINE KINASE C"/>
    <property type="match status" value="1"/>
</dbReference>
<evidence type="ECO:0000259" key="7">
    <source>
        <dbReference type="PROSITE" id="PS50110"/>
    </source>
</evidence>
<dbReference type="PROSITE" id="PS50110">
    <property type="entry name" value="RESPONSE_REGULATORY"/>
    <property type="match status" value="1"/>
</dbReference>
<evidence type="ECO:0000259" key="6">
    <source>
        <dbReference type="PROSITE" id="PS50109"/>
    </source>
</evidence>
<dbReference type="InterPro" id="IPR003594">
    <property type="entry name" value="HATPase_dom"/>
</dbReference>
<gene>
    <name evidence="8" type="ORF">KP803_01085</name>
</gene>
<dbReference type="InterPro" id="IPR011006">
    <property type="entry name" value="CheY-like_superfamily"/>
</dbReference>
<dbReference type="InterPro" id="IPR004358">
    <property type="entry name" value="Sig_transdc_His_kin-like_C"/>
</dbReference>
<dbReference type="SMART" id="SM00448">
    <property type="entry name" value="REC"/>
    <property type="match status" value="1"/>
</dbReference>
<dbReference type="PANTHER" id="PTHR43547">
    <property type="entry name" value="TWO-COMPONENT HISTIDINE KINASE"/>
    <property type="match status" value="1"/>
</dbReference>
<evidence type="ECO:0000313" key="9">
    <source>
        <dbReference type="Proteomes" id="UP001139559"/>
    </source>
</evidence>